<dbReference type="EMBL" id="JAMWYS010000058">
    <property type="protein sequence ID" value="MCO4294392.1"/>
    <property type="molecule type" value="Genomic_DNA"/>
</dbReference>
<protein>
    <submittedName>
        <fullName evidence="2">Uncharacterized protein</fullName>
    </submittedName>
</protein>
<keyword evidence="3" id="KW-1185">Reference proteome</keyword>
<organism evidence="2 3">
    <name type="scientific">Solitalea agri</name>
    <dbReference type="NCBI Taxonomy" id="2953739"/>
    <lineage>
        <taxon>Bacteria</taxon>
        <taxon>Pseudomonadati</taxon>
        <taxon>Bacteroidota</taxon>
        <taxon>Sphingobacteriia</taxon>
        <taxon>Sphingobacteriales</taxon>
        <taxon>Sphingobacteriaceae</taxon>
        <taxon>Solitalea</taxon>
    </lineage>
</organism>
<feature type="signal peptide" evidence="1">
    <location>
        <begin position="1"/>
        <end position="22"/>
    </location>
</feature>
<dbReference type="Proteomes" id="UP001155182">
    <property type="component" value="Unassembled WGS sequence"/>
</dbReference>
<sequence>MKTKQYSILTLILLLICNILSAQTLTISPTSYTAEDEVTLRIDVTGSPLEGIEPAYLWLWSNAGDCLTNGGWGSSSDANKLIKISTNVWEYKFVGTAAFGKSPSELQWFGCLVKTKDGSKQTKDFKPNNFDPLVFTATQFRAFPAKVSQSDVITLNFDQSLADNSDAARMTPQTISIKALDESGNMIDTEKRDLPVKNSGNKIFSYSFIPTQLFSAGGNKIVKLQYYFVGNGYDERGGAMRVQTSVGELTLYDLQ</sequence>
<evidence type="ECO:0000313" key="2">
    <source>
        <dbReference type="EMBL" id="MCO4294392.1"/>
    </source>
</evidence>
<dbReference type="AlphaFoldDB" id="A0A9X2F438"/>
<evidence type="ECO:0000256" key="1">
    <source>
        <dbReference type="SAM" id="SignalP"/>
    </source>
</evidence>
<evidence type="ECO:0000313" key="3">
    <source>
        <dbReference type="Proteomes" id="UP001155182"/>
    </source>
</evidence>
<proteinExistence type="predicted"/>
<keyword evidence="1" id="KW-0732">Signal</keyword>
<name>A0A9X2F438_9SPHI</name>
<feature type="chain" id="PRO_5040794645" evidence="1">
    <location>
        <begin position="23"/>
        <end position="255"/>
    </location>
</feature>
<dbReference type="RefSeq" id="WP_252589427.1">
    <property type="nucleotide sequence ID" value="NZ_JAMWYS010000058.1"/>
</dbReference>
<comment type="caution">
    <text evidence="2">The sequence shown here is derived from an EMBL/GenBank/DDBJ whole genome shotgun (WGS) entry which is preliminary data.</text>
</comment>
<gene>
    <name evidence="2" type="ORF">NF867_16140</name>
</gene>
<accession>A0A9X2F438</accession>
<reference evidence="2" key="1">
    <citation type="submission" date="2022-06" db="EMBL/GenBank/DDBJ databases">
        <title>Solitalea sp. MAHUQ-68 isolated from rhizospheric soil.</title>
        <authorList>
            <person name="Huq M.A."/>
        </authorList>
    </citation>
    <scope>NUCLEOTIDE SEQUENCE</scope>
    <source>
        <strain evidence="2">MAHUQ-68</strain>
    </source>
</reference>